<protein>
    <submittedName>
        <fullName evidence="1">Uncharacterized protein</fullName>
    </submittedName>
</protein>
<dbReference type="Proteomes" id="UP000286045">
    <property type="component" value="Unassembled WGS sequence"/>
</dbReference>
<evidence type="ECO:0000313" key="2">
    <source>
        <dbReference type="Proteomes" id="UP000286045"/>
    </source>
</evidence>
<proteinExistence type="predicted"/>
<gene>
    <name evidence="1" type="ORF">EKO27_g5336</name>
</gene>
<comment type="caution">
    <text evidence="1">The sequence shown here is derived from an EMBL/GenBank/DDBJ whole genome shotgun (WGS) entry which is preliminary data.</text>
</comment>
<keyword evidence="2" id="KW-1185">Reference proteome</keyword>
<organism evidence="1 2">
    <name type="scientific">Xylaria grammica</name>
    <dbReference type="NCBI Taxonomy" id="363999"/>
    <lineage>
        <taxon>Eukaryota</taxon>
        <taxon>Fungi</taxon>
        <taxon>Dikarya</taxon>
        <taxon>Ascomycota</taxon>
        <taxon>Pezizomycotina</taxon>
        <taxon>Sordariomycetes</taxon>
        <taxon>Xylariomycetidae</taxon>
        <taxon>Xylariales</taxon>
        <taxon>Xylariaceae</taxon>
        <taxon>Xylaria</taxon>
    </lineage>
</organism>
<accession>A0A439D5X9</accession>
<sequence>MSFFERTSSPVLTMVPSAPQGAFAMSSFSHQSSPFSRVHPLGASPRLCQTANPLSSAAGRKRSRDEAGVNLDIEEAKLETIEPIKEPEDEWVYGEGMTLIKSPSTYVASAGSQSGTWLEEKAAANEKRKNDEARAINQQARPSLRSHKSQRLDMNVVTLPGAETQASRVSPARDISPAVSTPGLSTDVSSQPIVDNFTLHLGIGWSRISQDEHIQAAARGWSRYIENHFPITNARIQLESKGLQSYLVEASEGFFLFAENLRQGQLVSRDVNQTLANLKSTPPVFEGIEVMMAAESPRPIDMSSPQGPAIVEMDMS</sequence>
<evidence type="ECO:0000313" key="1">
    <source>
        <dbReference type="EMBL" id="RWA09790.1"/>
    </source>
</evidence>
<dbReference type="EMBL" id="RYZI01000140">
    <property type="protein sequence ID" value="RWA09790.1"/>
    <property type="molecule type" value="Genomic_DNA"/>
</dbReference>
<name>A0A439D5X9_9PEZI</name>
<reference evidence="1 2" key="1">
    <citation type="submission" date="2018-12" db="EMBL/GenBank/DDBJ databases">
        <title>Draft genome sequence of Xylaria grammica IHI A82.</title>
        <authorList>
            <person name="Buettner E."/>
            <person name="Kellner H."/>
        </authorList>
    </citation>
    <scope>NUCLEOTIDE SEQUENCE [LARGE SCALE GENOMIC DNA]</scope>
    <source>
        <strain evidence="1 2">IHI A82</strain>
    </source>
</reference>
<dbReference type="AlphaFoldDB" id="A0A439D5X9"/>